<protein>
    <submittedName>
        <fullName evidence="10">Cation diffusion facilitator family transporter</fullName>
    </submittedName>
</protein>
<comment type="subcellular location">
    <subcellularLocation>
        <location evidence="1">Membrane</location>
        <topology evidence="1">Multi-pass membrane protein</topology>
    </subcellularLocation>
</comment>
<evidence type="ECO:0000256" key="7">
    <source>
        <dbReference type="SAM" id="Phobius"/>
    </source>
</evidence>
<organism evidence="10 11">
    <name type="scientific">Grylomicrobium aquisgranensis</name>
    <dbReference type="NCBI Taxonomy" id="2926318"/>
    <lineage>
        <taxon>Bacteria</taxon>
        <taxon>Bacillati</taxon>
        <taxon>Bacillota</taxon>
        <taxon>Erysipelotrichia</taxon>
        <taxon>Erysipelotrichales</taxon>
        <taxon>Erysipelotrichaceae</taxon>
        <taxon>Grylomicrobium</taxon>
    </lineage>
</organism>
<dbReference type="Gene3D" id="1.20.1510.10">
    <property type="entry name" value="Cation efflux protein transmembrane domain"/>
    <property type="match status" value="1"/>
</dbReference>
<feature type="transmembrane region" description="Helical" evidence="7">
    <location>
        <begin position="135"/>
        <end position="155"/>
    </location>
</feature>
<dbReference type="PANTHER" id="PTHR43840:SF15">
    <property type="entry name" value="MITOCHONDRIAL METAL TRANSPORTER 1-RELATED"/>
    <property type="match status" value="1"/>
</dbReference>
<dbReference type="RefSeq" id="WP_370595267.1">
    <property type="nucleotide sequence ID" value="NZ_JALBUR010000001.1"/>
</dbReference>
<dbReference type="Proteomes" id="UP001286174">
    <property type="component" value="Unassembled WGS sequence"/>
</dbReference>
<dbReference type="PANTHER" id="PTHR43840">
    <property type="entry name" value="MITOCHONDRIAL METAL TRANSPORTER 1-RELATED"/>
    <property type="match status" value="1"/>
</dbReference>
<dbReference type="InterPro" id="IPR027469">
    <property type="entry name" value="Cation_efflux_TMD_sf"/>
</dbReference>
<evidence type="ECO:0000256" key="4">
    <source>
        <dbReference type="ARBA" id="ARBA00022692"/>
    </source>
</evidence>
<gene>
    <name evidence="10" type="ORF">MOZ60_00530</name>
</gene>
<dbReference type="AlphaFoldDB" id="A0AB35TZS7"/>
<dbReference type="InterPro" id="IPR058533">
    <property type="entry name" value="Cation_efflux_TM"/>
</dbReference>
<reference evidence="10 11" key="1">
    <citation type="submission" date="2022-03" db="EMBL/GenBank/DDBJ databases">
        <title>Novel taxa within the pig intestine.</title>
        <authorList>
            <person name="Wylensek D."/>
            <person name="Bishof K."/>
            <person name="Afrizal A."/>
            <person name="Clavel T."/>
        </authorList>
    </citation>
    <scope>NUCLEOTIDE SEQUENCE [LARGE SCALE GENOMIC DNA]</scope>
    <source>
        <strain evidence="10 11">CLA-KB-P133</strain>
    </source>
</reference>
<dbReference type="InterPro" id="IPR027470">
    <property type="entry name" value="Cation_efflux_CTD"/>
</dbReference>
<comment type="caution">
    <text evidence="10">The sequence shown here is derived from an EMBL/GenBank/DDBJ whole genome shotgun (WGS) entry which is preliminary data.</text>
</comment>
<sequence length="394" mass="43587">MTKWLVQKLIPDSNDTKKESVRLAYGTLGSVAGIVCNLFLFALKLTIGMMMHAMAITADALNNLSDCITCIVSLAGYHMAARPADKDHPFGHGRMEYVISFGASILICLVALELFKSSIASVFHPETITFSLPLFFILLASVLVKVWMAAFYRYLGKATDNTILLASSQDSRSDVLTTSVTLLSILLSLIWKNAPVDGIMGALVSILILKSGFSLAKEIVDRILGRPVDAQLTSRIEAMILAHPEALGVHDLIIHDYGPGKKIGSAHVELESTMSFVGAHQLADACEQEIRDQLHVDMTLHTDPVDTEDPQRQHYRQEILDLLKEMNAGITMHDFRIDHDEEKIILIFDLLVPFECPLSQQEIANRINSELKCDPASLETRITFDHAFTEGEPS</sequence>
<feature type="transmembrane region" description="Helical" evidence="7">
    <location>
        <begin position="23"/>
        <end position="43"/>
    </location>
</feature>
<keyword evidence="3" id="KW-0813">Transport</keyword>
<evidence type="ECO:0000256" key="6">
    <source>
        <dbReference type="ARBA" id="ARBA00023136"/>
    </source>
</evidence>
<dbReference type="InterPro" id="IPR036837">
    <property type="entry name" value="Cation_efflux_CTD_sf"/>
</dbReference>
<name>A0AB35TZS7_9FIRM</name>
<evidence type="ECO:0000313" key="10">
    <source>
        <dbReference type="EMBL" id="MDX8418573.1"/>
    </source>
</evidence>
<keyword evidence="11" id="KW-1185">Reference proteome</keyword>
<keyword evidence="4 7" id="KW-0812">Transmembrane</keyword>
<dbReference type="InterPro" id="IPR050291">
    <property type="entry name" value="CDF_Transporter"/>
</dbReference>
<dbReference type="NCBIfam" id="TIGR01297">
    <property type="entry name" value="CDF"/>
    <property type="match status" value="1"/>
</dbReference>
<keyword evidence="5 7" id="KW-1133">Transmembrane helix</keyword>
<evidence type="ECO:0000259" key="9">
    <source>
        <dbReference type="Pfam" id="PF16916"/>
    </source>
</evidence>
<dbReference type="SUPFAM" id="SSF161111">
    <property type="entry name" value="Cation efflux protein transmembrane domain-like"/>
    <property type="match status" value="1"/>
</dbReference>
<evidence type="ECO:0000256" key="2">
    <source>
        <dbReference type="ARBA" id="ARBA00008114"/>
    </source>
</evidence>
<dbReference type="GO" id="GO:0016020">
    <property type="term" value="C:membrane"/>
    <property type="evidence" value="ECO:0007669"/>
    <property type="project" value="UniProtKB-SubCell"/>
</dbReference>
<feature type="transmembrane region" description="Helical" evidence="7">
    <location>
        <begin position="97"/>
        <end position="115"/>
    </location>
</feature>
<dbReference type="Pfam" id="PF16916">
    <property type="entry name" value="ZT_dimer"/>
    <property type="match status" value="1"/>
</dbReference>
<dbReference type="GO" id="GO:0008324">
    <property type="term" value="F:monoatomic cation transmembrane transporter activity"/>
    <property type="evidence" value="ECO:0007669"/>
    <property type="project" value="InterPro"/>
</dbReference>
<evidence type="ECO:0000256" key="3">
    <source>
        <dbReference type="ARBA" id="ARBA00022448"/>
    </source>
</evidence>
<feature type="domain" description="Cation efflux protein transmembrane" evidence="8">
    <location>
        <begin position="31"/>
        <end position="223"/>
    </location>
</feature>
<evidence type="ECO:0000313" key="11">
    <source>
        <dbReference type="Proteomes" id="UP001286174"/>
    </source>
</evidence>
<dbReference type="EMBL" id="JALBUR010000001">
    <property type="protein sequence ID" value="MDX8418573.1"/>
    <property type="molecule type" value="Genomic_DNA"/>
</dbReference>
<keyword evidence="6 7" id="KW-0472">Membrane</keyword>
<dbReference type="Gene3D" id="3.30.70.1350">
    <property type="entry name" value="Cation efflux protein, cytoplasmic domain"/>
    <property type="match status" value="1"/>
</dbReference>
<feature type="domain" description="Cation efflux protein cytoplasmic" evidence="9">
    <location>
        <begin position="232"/>
        <end position="304"/>
    </location>
</feature>
<evidence type="ECO:0000259" key="8">
    <source>
        <dbReference type="Pfam" id="PF01545"/>
    </source>
</evidence>
<evidence type="ECO:0000256" key="1">
    <source>
        <dbReference type="ARBA" id="ARBA00004141"/>
    </source>
</evidence>
<comment type="similarity">
    <text evidence="2">Belongs to the cation diffusion facilitator (CDF) transporter (TC 2.A.4) family.</text>
</comment>
<evidence type="ECO:0000256" key="5">
    <source>
        <dbReference type="ARBA" id="ARBA00022989"/>
    </source>
</evidence>
<dbReference type="InterPro" id="IPR002524">
    <property type="entry name" value="Cation_efflux"/>
</dbReference>
<proteinExistence type="inferred from homology"/>
<accession>A0AB35TZS7</accession>
<dbReference type="SUPFAM" id="SSF160240">
    <property type="entry name" value="Cation efflux protein cytoplasmic domain-like"/>
    <property type="match status" value="1"/>
</dbReference>
<dbReference type="Pfam" id="PF01545">
    <property type="entry name" value="Cation_efflux"/>
    <property type="match status" value="1"/>
</dbReference>